<feature type="non-terminal residue" evidence="1">
    <location>
        <position position="82"/>
    </location>
</feature>
<evidence type="ECO:0000313" key="1">
    <source>
        <dbReference type="EMBL" id="SVA92965.1"/>
    </source>
</evidence>
<name>A0A381ZUI6_9ZZZZ</name>
<dbReference type="EMBL" id="UINC01022735">
    <property type="protein sequence ID" value="SVA92965.1"/>
    <property type="molecule type" value="Genomic_DNA"/>
</dbReference>
<accession>A0A381ZUI6</accession>
<reference evidence="1" key="1">
    <citation type="submission" date="2018-05" db="EMBL/GenBank/DDBJ databases">
        <authorList>
            <person name="Lanie J.A."/>
            <person name="Ng W.-L."/>
            <person name="Kazmierczak K.M."/>
            <person name="Andrzejewski T.M."/>
            <person name="Davidsen T.M."/>
            <person name="Wayne K.J."/>
            <person name="Tettelin H."/>
            <person name="Glass J.I."/>
            <person name="Rusch D."/>
            <person name="Podicherti R."/>
            <person name="Tsui H.-C.T."/>
            <person name="Winkler M.E."/>
        </authorList>
    </citation>
    <scope>NUCLEOTIDE SEQUENCE</scope>
</reference>
<gene>
    <name evidence="1" type="ORF">METZ01_LOCUS145819</name>
</gene>
<protein>
    <submittedName>
        <fullName evidence="1">Uncharacterized protein</fullName>
    </submittedName>
</protein>
<dbReference type="AlphaFoldDB" id="A0A381ZUI6"/>
<sequence>MDSEYNHPNFYKSANGVVYEKNPKKTYPHLYSVFLLDSHNTSWFYVREDGTCYWEHTRKDKDKMTVEADGVQLDLFGKPDLS</sequence>
<proteinExistence type="predicted"/>
<organism evidence="1">
    <name type="scientific">marine metagenome</name>
    <dbReference type="NCBI Taxonomy" id="408172"/>
    <lineage>
        <taxon>unclassified sequences</taxon>
        <taxon>metagenomes</taxon>
        <taxon>ecological metagenomes</taxon>
    </lineage>
</organism>